<evidence type="ECO:0000313" key="1">
    <source>
        <dbReference type="EMBL" id="GIH95321.1"/>
    </source>
</evidence>
<dbReference type="RefSeq" id="WP_204067417.1">
    <property type="nucleotide sequence ID" value="NZ_BOOJ01000052.1"/>
</dbReference>
<dbReference type="AlphaFoldDB" id="A0A8J3SIV0"/>
<proteinExistence type="predicted"/>
<keyword evidence="2" id="KW-1185">Reference proteome</keyword>
<reference evidence="1 2" key="1">
    <citation type="submission" date="2021-01" db="EMBL/GenBank/DDBJ databases">
        <title>Whole genome shotgun sequence of Planobispora siamensis NBRC 107568.</title>
        <authorList>
            <person name="Komaki H."/>
            <person name="Tamura T."/>
        </authorList>
    </citation>
    <scope>NUCLEOTIDE SEQUENCE [LARGE SCALE GENOMIC DNA]</scope>
    <source>
        <strain evidence="1 2">NBRC 107568</strain>
    </source>
</reference>
<name>A0A8J3SIV0_9ACTN</name>
<dbReference type="Proteomes" id="UP000619788">
    <property type="component" value="Unassembled WGS sequence"/>
</dbReference>
<gene>
    <name evidence="1" type="ORF">Psi01_59510</name>
</gene>
<dbReference type="EMBL" id="BOOJ01000052">
    <property type="protein sequence ID" value="GIH95321.1"/>
    <property type="molecule type" value="Genomic_DNA"/>
</dbReference>
<organism evidence="1 2">
    <name type="scientific">Planobispora siamensis</name>
    <dbReference type="NCBI Taxonomy" id="936338"/>
    <lineage>
        <taxon>Bacteria</taxon>
        <taxon>Bacillati</taxon>
        <taxon>Actinomycetota</taxon>
        <taxon>Actinomycetes</taxon>
        <taxon>Streptosporangiales</taxon>
        <taxon>Streptosporangiaceae</taxon>
        <taxon>Planobispora</taxon>
    </lineage>
</organism>
<comment type="caution">
    <text evidence="1">The sequence shown here is derived from an EMBL/GenBank/DDBJ whole genome shotgun (WGS) entry which is preliminary data.</text>
</comment>
<sequence>MTARIAAEAPEDAATIVVGVIAELTLEGMRRGLTQEAAFDRAYTYMITRMAADAPHILEKCLGALVARNPELDRHIDGMPHIQAAVADWRSRYLLTD</sequence>
<protein>
    <submittedName>
        <fullName evidence="1">Uncharacterized protein</fullName>
    </submittedName>
</protein>
<accession>A0A8J3SIV0</accession>
<evidence type="ECO:0000313" key="2">
    <source>
        <dbReference type="Proteomes" id="UP000619788"/>
    </source>
</evidence>